<evidence type="ECO:0000256" key="1">
    <source>
        <dbReference type="SAM" id="MobiDB-lite"/>
    </source>
</evidence>
<feature type="compositionally biased region" description="Basic and acidic residues" evidence="1">
    <location>
        <begin position="75"/>
        <end position="88"/>
    </location>
</feature>
<accession>A0AAV4WV33</accession>
<reference evidence="2 3" key="1">
    <citation type="submission" date="2021-06" db="EMBL/GenBank/DDBJ databases">
        <title>Caerostris extrusa draft genome.</title>
        <authorList>
            <person name="Kono N."/>
            <person name="Arakawa K."/>
        </authorList>
    </citation>
    <scope>NUCLEOTIDE SEQUENCE [LARGE SCALE GENOMIC DNA]</scope>
</reference>
<gene>
    <name evidence="2" type="ORF">CEXT_763441</name>
</gene>
<organism evidence="2 3">
    <name type="scientific">Caerostris extrusa</name>
    <name type="common">Bark spider</name>
    <name type="synonym">Caerostris bankana</name>
    <dbReference type="NCBI Taxonomy" id="172846"/>
    <lineage>
        <taxon>Eukaryota</taxon>
        <taxon>Metazoa</taxon>
        <taxon>Ecdysozoa</taxon>
        <taxon>Arthropoda</taxon>
        <taxon>Chelicerata</taxon>
        <taxon>Arachnida</taxon>
        <taxon>Araneae</taxon>
        <taxon>Araneomorphae</taxon>
        <taxon>Entelegynae</taxon>
        <taxon>Araneoidea</taxon>
        <taxon>Araneidae</taxon>
        <taxon>Caerostris</taxon>
    </lineage>
</organism>
<name>A0AAV4WV33_CAEEX</name>
<dbReference type="AlphaFoldDB" id="A0AAV4WV33"/>
<dbReference type="Proteomes" id="UP001054945">
    <property type="component" value="Unassembled WGS sequence"/>
</dbReference>
<dbReference type="EMBL" id="BPLR01016655">
    <property type="protein sequence ID" value="GIY85398.1"/>
    <property type="molecule type" value="Genomic_DNA"/>
</dbReference>
<feature type="region of interest" description="Disordered" evidence="1">
    <location>
        <begin position="75"/>
        <end position="94"/>
    </location>
</feature>
<sequence length="122" mass="14329">MSLNHVFISDKSSLERNAIRKVRSSVKKTDPPARNKYQIYKSDFGKRSIADDPFRHFNPGVIFRKYAHPDLKLEASRHEQRTQDRVDIQRPPSTRRVAQYDISSVFQKGKVCRKLQTLQEEN</sequence>
<keyword evidence="3" id="KW-1185">Reference proteome</keyword>
<proteinExistence type="predicted"/>
<evidence type="ECO:0000313" key="3">
    <source>
        <dbReference type="Proteomes" id="UP001054945"/>
    </source>
</evidence>
<evidence type="ECO:0000313" key="2">
    <source>
        <dbReference type="EMBL" id="GIY85398.1"/>
    </source>
</evidence>
<comment type="caution">
    <text evidence="2">The sequence shown here is derived from an EMBL/GenBank/DDBJ whole genome shotgun (WGS) entry which is preliminary data.</text>
</comment>
<protein>
    <submittedName>
        <fullName evidence="2">Uncharacterized protein</fullName>
    </submittedName>
</protein>